<dbReference type="Pfam" id="PF01253">
    <property type="entry name" value="SUI1"/>
    <property type="match status" value="1"/>
</dbReference>
<accession>A0ABP7NM25</accession>
<proteinExistence type="inferred from homology"/>
<evidence type="ECO:0000259" key="4">
    <source>
        <dbReference type="PROSITE" id="PS50296"/>
    </source>
</evidence>
<dbReference type="InterPro" id="IPR005872">
    <property type="entry name" value="SUI1_arc_bac"/>
</dbReference>
<sequence>MCPDCEQPQEQCICGEATPPAAEVVLISLDTKGRKGKGVTLVQGLGLDKPGLDTLSKQMKKQCGVGGSVKDWTIEMQGDQRSKLSPLLEALGYRVKVR</sequence>
<comment type="caution">
    <text evidence="5">The sequence shown here is derived from an EMBL/GenBank/DDBJ whole genome shotgun (WGS) entry which is preliminary data.</text>
</comment>
<dbReference type="PANTHER" id="PTHR12789">
    <property type="entry name" value="DENSITY-REGULATED PROTEIN HOMOLOG"/>
    <property type="match status" value="1"/>
</dbReference>
<dbReference type="PIRSF" id="PIRSF037511">
    <property type="entry name" value="Transl_init_SUI1_pro"/>
    <property type="match status" value="1"/>
</dbReference>
<evidence type="ECO:0000256" key="3">
    <source>
        <dbReference type="ARBA" id="ARBA00022917"/>
    </source>
</evidence>
<evidence type="ECO:0000313" key="6">
    <source>
        <dbReference type="Proteomes" id="UP001501337"/>
    </source>
</evidence>
<reference evidence="6" key="1">
    <citation type="journal article" date="2019" name="Int. J. Syst. Evol. Microbiol.">
        <title>The Global Catalogue of Microorganisms (GCM) 10K type strain sequencing project: providing services to taxonomists for standard genome sequencing and annotation.</title>
        <authorList>
            <consortium name="The Broad Institute Genomics Platform"/>
            <consortium name="The Broad Institute Genome Sequencing Center for Infectious Disease"/>
            <person name="Wu L."/>
            <person name="Ma J."/>
        </authorList>
    </citation>
    <scope>NUCLEOTIDE SEQUENCE [LARGE SCALE GENOMIC DNA]</scope>
    <source>
        <strain evidence="6">JCM 17555</strain>
    </source>
</reference>
<dbReference type="InterPro" id="IPR036877">
    <property type="entry name" value="SUI1_dom_sf"/>
</dbReference>
<dbReference type="Gene3D" id="3.30.780.10">
    <property type="entry name" value="SUI1-like domain"/>
    <property type="match status" value="1"/>
</dbReference>
<name>A0ABP7NM25_9GAMM</name>
<keyword evidence="2" id="KW-0810">Translation regulation</keyword>
<dbReference type="PROSITE" id="PS50296">
    <property type="entry name" value="SUI1"/>
    <property type="match status" value="1"/>
</dbReference>
<dbReference type="PANTHER" id="PTHR12789:SF0">
    <property type="entry name" value="DENSITY-REGULATED PROTEIN"/>
    <property type="match status" value="1"/>
</dbReference>
<protein>
    <submittedName>
        <fullName evidence="5">Stress response translation initiation inhibitor YciH</fullName>
    </submittedName>
</protein>
<feature type="domain" description="SUI1" evidence="4">
    <location>
        <begin position="26"/>
        <end position="92"/>
    </location>
</feature>
<dbReference type="InterPro" id="IPR001950">
    <property type="entry name" value="SUI1"/>
</dbReference>
<keyword evidence="3" id="KW-0648">Protein biosynthesis</keyword>
<dbReference type="CDD" id="cd11567">
    <property type="entry name" value="YciH_like"/>
    <property type="match status" value="1"/>
</dbReference>
<evidence type="ECO:0000313" key="5">
    <source>
        <dbReference type="EMBL" id="GAA3949598.1"/>
    </source>
</evidence>
<dbReference type="SUPFAM" id="SSF55159">
    <property type="entry name" value="eIF1-like"/>
    <property type="match status" value="1"/>
</dbReference>
<comment type="similarity">
    <text evidence="1">Belongs to the SUI1 family.</text>
</comment>
<dbReference type="EMBL" id="BAABBO010000001">
    <property type="protein sequence ID" value="GAA3949598.1"/>
    <property type="molecule type" value="Genomic_DNA"/>
</dbReference>
<keyword evidence="6" id="KW-1185">Reference proteome</keyword>
<gene>
    <name evidence="5" type="primary">yciH</name>
    <name evidence="5" type="ORF">GCM10022278_05960</name>
</gene>
<dbReference type="InterPro" id="IPR050318">
    <property type="entry name" value="DENR/SUI1_TIF"/>
</dbReference>
<organism evidence="5 6">
    <name type="scientific">Allohahella marinimesophila</name>
    <dbReference type="NCBI Taxonomy" id="1054972"/>
    <lineage>
        <taxon>Bacteria</taxon>
        <taxon>Pseudomonadati</taxon>
        <taxon>Pseudomonadota</taxon>
        <taxon>Gammaproteobacteria</taxon>
        <taxon>Oceanospirillales</taxon>
        <taxon>Hahellaceae</taxon>
        <taxon>Allohahella</taxon>
    </lineage>
</organism>
<evidence type="ECO:0000256" key="1">
    <source>
        <dbReference type="ARBA" id="ARBA00005422"/>
    </source>
</evidence>
<dbReference type="Proteomes" id="UP001501337">
    <property type="component" value="Unassembled WGS sequence"/>
</dbReference>
<evidence type="ECO:0000256" key="2">
    <source>
        <dbReference type="ARBA" id="ARBA00022845"/>
    </source>
</evidence>